<evidence type="ECO:0000256" key="4">
    <source>
        <dbReference type="PROSITE-ProRule" id="PRU00335"/>
    </source>
</evidence>
<keyword evidence="7" id="KW-1185">Reference proteome</keyword>
<feature type="DNA-binding region" description="H-T-H motif" evidence="4">
    <location>
        <begin position="30"/>
        <end position="49"/>
    </location>
</feature>
<dbReference type="RefSeq" id="WP_345139895.1">
    <property type="nucleotide sequence ID" value="NZ_BAABAT010000051.1"/>
</dbReference>
<reference evidence="7" key="1">
    <citation type="journal article" date="2019" name="Int. J. Syst. Evol. Microbiol.">
        <title>The Global Catalogue of Microorganisms (GCM) 10K type strain sequencing project: providing services to taxonomists for standard genome sequencing and annotation.</title>
        <authorList>
            <consortium name="The Broad Institute Genomics Platform"/>
            <consortium name="The Broad Institute Genome Sequencing Center for Infectious Disease"/>
            <person name="Wu L."/>
            <person name="Ma J."/>
        </authorList>
    </citation>
    <scope>NUCLEOTIDE SEQUENCE [LARGE SCALE GENOMIC DNA]</scope>
    <source>
        <strain evidence="7">JCM 17441</strain>
    </source>
</reference>
<evidence type="ECO:0000256" key="3">
    <source>
        <dbReference type="ARBA" id="ARBA00023163"/>
    </source>
</evidence>
<keyword evidence="3" id="KW-0804">Transcription</keyword>
<dbReference type="EMBL" id="BAABAT010000051">
    <property type="protein sequence ID" value="GAA4262411.1"/>
    <property type="molecule type" value="Genomic_DNA"/>
</dbReference>
<dbReference type="Gene3D" id="1.10.357.10">
    <property type="entry name" value="Tetracycline Repressor, domain 2"/>
    <property type="match status" value="1"/>
</dbReference>
<comment type="caution">
    <text evidence="6">The sequence shown here is derived from an EMBL/GenBank/DDBJ whole genome shotgun (WGS) entry which is preliminary data.</text>
</comment>
<dbReference type="SUPFAM" id="SSF48498">
    <property type="entry name" value="Tetracyclin repressor-like, C-terminal domain"/>
    <property type="match status" value="1"/>
</dbReference>
<evidence type="ECO:0000256" key="1">
    <source>
        <dbReference type="ARBA" id="ARBA00023015"/>
    </source>
</evidence>
<sequence length="191" mass="19772">MSVPRAGLTPAAVVDAALRVVDRAGPASLTLAAVAAECGVATPSLYKHVAGLPELRSLLAARVLDDLTAAATSAVLGRSGDEALESLMRAYHAYATDNARRYALVPQRPDPDPSVASAAQRLVAVIFAVFKAYDLTDAQVVHATRVLRAAMHGFATLVSEGGFQMSEDLATTHAVLTATLKSLPPAARATA</sequence>
<accession>A0ABP8DS09</accession>
<feature type="domain" description="HTH tetR-type" evidence="5">
    <location>
        <begin position="7"/>
        <end position="67"/>
    </location>
</feature>
<dbReference type="SUPFAM" id="SSF46689">
    <property type="entry name" value="Homeodomain-like"/>
    <property type="match status" value="1"/>
</dbReference>
<dbReference type="Pfam" id="PF13305">
    <property type="entry name" value="TetR_C_33"/>
    <property type="match status" value="1"/>
</dbReference>
<dbReference type="PANTHER" id="PTHR30055">
    <property type="entry name" value="HTH-TYPE TRANSCRIPTIONAL REGULATOR RUTR"/>
    <property type="match status" value="1"/>
</dbReference>
<dbReference type="InterPro" id="IPR050109">
    <property type="entry name" value="HTH-type_TetR-like_transc_reg"/>
</dbReference>
<keyword evidence="2 4" id="KW-0238">DNA-binding</keyword>
<dbReference type="PROSITE" id="PS50977">
    <property type="entry name" value="HTH_TETR_2"/>
    <property type="match status" value="1"/>
</dbReference>
<evidence type="ECO:0000256" key="2">
    <source>
        <dbReference type="ARBA" id="ARBA00023125"/>
    </source>
</evidence>
<evidence type="ECO:0000313" key="6">
    <source>
        <dbReference type="EMBL" id="GAA4262411.1"/>
    </source>
</evidence>
<dbReference type="InterPro" id="IPR025996">
    <property type="entry name" value="MT1864/Rv1816-like_C"/>
</dbReference>
<evidence type="ECO:0000259" key="5">
    <source>
        <dbReference type="PROSITE" id="PS50977"/>
    </source>
</evidence>
<dbReference type="InterPro" id="IPR009057">
    <property type="entry name" value="Homeodomain-like_sf"/>
</dbReference>
<proteinExistence type="predicted"/>
<dbReference type="InterPro" id="IPR036271">
    <property type="entry name" value="Tet_transcr_reg_TetR-rel_C_sf"/>
</dbReference>
<protein>
    <submittedName>
        <fullName evidence="6">TetR/AcrR family transcriptional regulator</fullName>
    </submittedName>
</protein>
<gene>
    <name evidence="6" type="ORF">GCM10022255_098960</name>
</gene>
<dbReference type="Gene3D" id="1.10.10.60">
    <property type="entry name" value="Homeodomain-like"/>
    <property type="match status" value="1"/>
</dbReference>
<dbReference type="Pfam" id="PF00440">
    <property type="entry name" value="TetR_N"/>
    <property type="match status" value="1"/>
</dbReference>
<dbReference type="InterPro" id="IPR001647">
    <property type="entry name" value="HTH_TetR"/>
</dbReference>
<evidence type="ECO:0000313" key="7">
    <source>
        <dbReference type="Proteomes" id="UP001500620"/>
    </source>
</evidence>
<name>A0ABP8DS09_9ACTN</name>
<dbReference type="Proteomes" id="UP001500620">
    <property type="component" value="Unassembled WGS sequence"/>
</dbReference>
<dbReference type="PANTHER" id="PTHR30055:SF151">
    <property type="entry name" value="TRANSCRIPTIONAL REGULATORY PROTEIN"/>
    <property type="match status" value="1"/>
</dbReference>
<organism evidence="6 7">
    <name type="scientific">Dactylosporangium darangshiense</name>
    <dbReference type="NCBI Taxonomy" id="579108"/>
    <lineage>
        <taxon>Bacteria</taxon>
        <taxon>Bacillati</taxon>
        <taxon>Actinomycetota</taxon>
        <taxon>Actinomycetes</taxon>
        <taxon>Micromonosporales</taxon>
        <taxon>Micromonosporaceae</taxon>
        <taxon>Dactylosporangium</taxon>
    </lineage>
</organism>
<keyword evidence="1" id="KW-0805">Transcription regulation</keyword>